<evidence type="ECO:0000313" key="2">
    <source>
        <dbReference type="EMBL" id="KAK2747178.1"/>
    </source>
</evidence>
<name>A0AAE0D3M8_COLKA</name>
<reference evidence="2" key="1">
    <citation type="submission" date="2023-02" db="EMBL/GenBank/DDBJ databases">
        <title>Colletotrichum kahawae CIFC_Que2 genome sequencing and assembly.</title>
        <authorList>
            <person name="Baroncelli R."/>
        </authorList>
    </citation>
    <scope>NUCLEOTIDE SEQUENCE</scope>
    <source>
        <strain evidence="2">CIFC_Que2</strain>
    </source>
</reference>
<evidence type="ECO:0000256" key="1">
    <source>
        <dbReference type="SAM" id="MobiDB-lite"/>
    </source>
</evidence>
<proteinExistence type="predicted"/>
<feature type="compositionally biased region" description="Polar residues" evidence="1">
    <location>
        <begin position="324"/>
        <end position="340"/>
    </location>
</feature>
<dbReference type="Proteomes" id="UP001281614">
    <property type="component" value="Unassembled WGS sequence"/>
</dbReference>
<feature type="region of interest" description="Disordered" evidence="1">
    <location>
        <begin position="289"/>
        <end position="340"/>
    </location>
</feature>
<comment type="caution">
    <text evidence="2">The sequence shown here is derived from an EMBL/GenBank/DDBJ whole genome shotgun (WGS) entry which is preliminary data.</text>
</comment>
<feature type="region of interest" description="Disordered" evidence="1">
    <location>
        <begin position="421"/>
        <end position="451"/>
    </location>
</feature>
<accession>A0AAE0D3M8</accession>
<keyword evidence="3" id="KW-1185">Reference proteome</keyword>
<evidence type="ECO:0000313" key="3">
    <source>
        <dbReference type="Proteomes" id="UP001281614"/>
    </source>
</evidence>
<feature type="compositionally biased region" description="Polar residues" evidence="1">
    <location>
        <begin position="293"/>
        <end position="305"/>
    </location>
</feature>
<dbReference type="EMBL" id="VYYT01000290">
    <property type="protein sequence ID" value="KAK2747178.1"/>
    <property type="molecule type" value="Genomic_DNA"/>
</dbReference>
<protein>
    <submittedName>
        <fullName evidence="2">Uncharacterized protein</fullName>
    </submittedName>
</protein>
<sequence length="451" mass="51228">MLQIPDDRMHVDDQDDLRHIMDMFSYHSAELRTAKDNLGQMQLALEAKYSKLQRLHETLQRYVRQNPGISIPEDLHFREDRELNVRTAGSADYEVYVLNADINQDHSGNLTLAGPHDHPNVGQTQRARSGSLPRARVFAHEMPRDEVDRLTALYENQSQSPPATLTDIHERAHAHAAAHAYNDDAESVQVAEAVEVPQAQAAEAVQVPQAAQVAERIQFHEDYINNPANSPDRPGRTVQQSLEDRLANYGLDIDEQQEAIVAHFNPANWMPLSPTDPLNALISPEANPHAWLQDNSPPQINSVTRPSPDVRNISSRERSRPMRNPSTVDDSSEAQSEVQSDAQFDAFPREPLYFDFLGRPVYGTQSGSEYFGITDFPDVNAEEYKFEFDFDNTDWQENDIEDVFIKEEETDVYDSDYFHIKEEDSDGMDMEGVPIKEEDTDGEYPQGHKTQ</sequence>
<gene>
    <name evidence="2" type="ORF">CKAH01_18166</name>
</gene>
<dbReference type="AlphaFoldDB" id="A0AAE0D3M8"/>
<organism evidence="2 3">
    <name type="scientific">Colletotrichum kahawae</name>
    <name type="common">Coffee berry disease fungus</name>
    <dbReference type="NCBI Taxonomy" id="34407"/>
    <lineage>
        <taxon>Eukaryota</taxon>
        <taxon>Fungi</taxon>
        <taxon>Dikarya</taxon>
        <taxon>Ascomycota</taxon>
        <taxon>Pezizomycotina</taxon>
        <taxon>Sordariomycetes</taxon>
        <taxon>Hypocreomycetidae</taxon>
        <taxon>Glomerellales</taxon>
        <taxon>Glomerellaceae</taxon>
        <taxon>Colletotrichum</taxon>
        <taxon>Colletotrichum gloeosporioides species complex</taxon>
    </lineage>
</organism>